<keyword evidence="2" id="KW-0472">Membrane</keyword>
<gene>
    <name evidence="3" type="ORF">D9758_009668</name>
</gene>
<evidence type="ECO:0000313" key="4">
    <source>
        <dbReference type="Proteomes" id="UP000559256"/>
    </source>
</evidence>
<feature type="region of interest" description="Disordered" evidence="1">
    <location>
        <begin position="252"/>
        <end position="287"/>
    </location>
</feature>
<evidence type="ECO:0000256" key="1">
    <source>
        <dbReference type="SAM" id="MobiDB-lite"/>
    </source>
</evidence>
<proteinExistence type="predicted"/>
<evidence type="ECO:0000313" key="3">
    <source>
        <dbReference type="EMBL" id="KAF5345164.1"/>
    </source>
</evidence>
<feature type="region of interest" description="Disordered" evidence="1">
    <location>
        <begin position="170"/>
        <end position="204"/>
    </location>
</feature>
<dbReference type="AlphaFoldDB" id="A0A8H5FQA2"/>
<feature type="compositionally biased region" description="Polar residues" evidence="1">
    <location>
        <begin position="252"/>
        <end position="283"/>
    </location>
</feature>
<organism evidence="3 4">
    <name type="scientific">Tetrapyrgos nigripes</name>
    <dbReference type="NCBI Taxonomy" id="182062"/>
    <lineage>
        <taxon>Eukaryota</taxon>
        <taxon>Fungi</taxon>
        <taxon>Dikarya</taxon>
        <taxon>Basidiomycota</taxon>
        <taxon>Agaricomycotina</taxon>
        <taxon>Agaricomycetes</taxon>
        <taxon>Agaricomycetidae</taxon>
        <taxon>Agaricales</taxon>
        <taxon>Marasmiineae</taxon>
        <taxon>Marasmiaceae</taxon>
        <taxon>Tetrapyrgos</taxon>
    </lineage>
</organism>
<evidence type="ECO:0000256" key="2">
    <source>
        <dbReference type="SAM" id="Phobius"/>
    </source>
</evidence>
<reference evidence="3 4" key="1">
    <citation type="journal article" date="2020" name="ISME J.">
        <title>Uncovering the hidden diversity of litter-decomposition mechanisms in mushroom-forming fungi.</title>
        <authorList>
            <person name="Floudas D."/>
            <person name="Bentzer J."/>
            <person name="Ahren D."/>
            <person name="Johansson T."/>
            <person name="Persson P."/>
            <person name="Tunlid A."/>
        </authorList>
    </citation>
    <scope>NUCLEOTIDE SEQUENCE [LARGE SCALE GENOMIC DNA]</scope>
    <source>
        <strain evidence="3 4">CBS 291.85</strain>
    </source>
</reference>
<name>A0A8H5FQA2_9AGAR</name>
<keyword evidence="4" id="KW-1185">Reference proteome</keyword>
<feature type="region of interest" description="Disordered" evidence="1">
    <location>
        <begin position="299"/>
        <end position="360"/>
    </location>
</feature>
<dbReference type="Proteomes" id="UP000559256">
    <property type="component" value="Unassembled WGS sequence"/>
</dbReference>
<feature type="transmembrane region" description="Helical" evidence="2">
    <location>
        <begin position="208"/>
        <end position="229"/>
    </location>
</feature>
<feature type="compositionally biased region" description="Pro residues" evidence="1">
    <location>
        <begin position="178"/>
        <end position="187"/>
    </location>
</feature>
<comment type="caution">
    <text evidence="3">The sequence shown here is derived from an EMBL/GenBank/DDBJ whole genome shotgun (WGS) entry which is preliminary data.</text>
</comment>
<feature type="compositionally biased region" description="Low complexity" evidence="1">
    <location>
        <begin position="188"/>
        <end position="199"/>
    </location>
</feature>
<keyword evidence="2" id="KW-1133">Transmembrane helix</keyword>
<dbReference type="OrthoDB" id="3359616at2759"/>
<sequence>MSGLKNLTFGNGNPFLKYTGKWMNGTWNTSNGENGTLHATNDLTARVTFTFPVPANGFYYYGMKRSNGGRYGICIDDPICDPASPIVIDALDRSDDGHNPPTLLFFHKFNDSAVHNITLMNLEDWRGRPFGHSQLVVDKFEIQVPTTNLSASTSSSTLLSVSKTPGTSVQSTLSALYTPPPQPPPSQSAPATTSSAPPSFTNDASPTGGIVGGIIGALAAVLVFMFLFIRKRNIRRHKRNVESSLRTYSTGLNLSTHHTSGSHEVSSSNSRQPASGPSRSQQGYEFGYGVGMGITDMNKWDRKSVSGPVARGGSSTSKQPPSQPRRGVDAGRVLDPGDIGTLPPEYRQVFDLQPVRREEV</sequence>
<keyword evidence="2" id="KW-0812">Transmembrane</keyword>
<dbReference type="EMBL" id="JAACJM010000114">
    <property type="protein sequence ID" value="KAF5345164.1"/>
    <property type="molecule type" value="Genomic_DNA"/>
</dbReference>
<accession>A0A8H5FQA2</accession>
<protein>
    <submittedName>
        <fullName evidence="3">Uncharacterized protein</fullName>
    </submittedName>
</protein>